<dbReference type="SUPFAM" id="SSF111126">
    <property type="entry name" value="Ligand-binding domain in the NO signalling and Golgi transport"/>
    <property type="match status" value="1"/>
</dbReference>
<evidence type="ECO:0000256" key="8">
    <source>
        <dbReference type="PIRNR" id="PIRNR018293"/>
    </source>
</evidence>
<dbReference type="GO" id="GO:0005783">
    <property type="term" value="C:endoplasmic reticulum"/>
    <property type="evidence" value="ECO:0007669"/>
    <property type="project" value="UniProtKB-SubCell"/>
</dbReference>
<organism evidence="9">
    <name type="scientific">Henneguya salminicola</name>
    <name type="common">Myxosporean</name>
    <dbReference type="NCBI Taxonomy" id="69463"/>
    <lineage>
        <taxon>Eukaryota</taxon>
        <taxon>Metazoa</taxon>
        <taxon>Cnidaria</taxon>
        <taxon>Myxozoa</taxon>
        <taxon>Myxosporea</taxon>
        <taxon>Bivalvulida</taxon>
        <taxon>Platysporina</taxon>
        <taxon>Myxobolidae</taxon>
        <taxon>Henneguya</taxon>
    </lineage>
</organism>
<dbReference type="CDD" id="cd14942">
    <property type="entry name" value="TRAPPC3_bet3"/>
    <property type="match status" value="1"/>
</dbReference>
<comment type="similarity">
    <text evidence="3 8">Belongs to the TRAPP small subunits family. BET3 subfamily.</text>
</comment>
<dbReference type="PIRSF" id="PIRSF018293">
    <property type="entry name" value="TRAPP_I_complex_Bet3"/>
    <property type="match status" value="1"/>
</dbReference>
<dbReference type="Pfam" id="PF04051">
    <property type="entry name" value="TRAPP"/>
    <property type="match status" value="1"/>
</dbReference>
<dbReference type="InterPro" id="IPR016721">
    <property type="entry name" value="Bet3"/>
</dbReference>
<dbReference type="EMBL" id="GHBP01002403">
    <property type="protein sequence ID" value="NDJ93092.1"/>
    <property type="molecule type" value="Transcribed_RNA"/>
</dbReference>
<dbReference type="GO" id="GO:0005794">
    <property type="term" value="C:Golgi apparatus"/>
    <property type="evidence" value="ECO:0007669"/>
    <property type="project" value="UniProtKB-SubCell"/>
</dbReference>
<dbReference type="FunFam" id="3.30.1380.20:FF:000001">
    <property type="entry name" value="Trafficking protein particle complex subunit BET3"/>
    <property type="match status" value="1"/>
</dbReference>
<comment type="subcellular location">
    <subcellularLocation>
        <location evidence="2">Endoplasmic reticulum</location>
    </subcellularLocation>
    <subcellularLocation>
        <location evidence="1 8">Golgi apparatus</location>
        <location evidence="1 8">cis-Golgi network</location>
    </subcellularLocation>
</comment>
<dbReference type="GO" id="GO:0030008">
    <property type="term" value="C:TRAPP complex"/>
    <property type="evidence" value="ECO:0007669"/>
    <property type="project" value="InterPro"/>
</dbReference>
<comment type="subunit">
    <text evidence="8">Homodimer.</text>
</comment>
<sequence>MSKILNESKNICSELLILTYGSFVNQLIKDISNMEEVNKELYNAGYNIGVRLIEDFLSKNPVTNCLDFQDTADIVSKNAFKSYLGIIPTVTDWNLNKTEFSIVFEMNPLAESVELLPSMEKLWYSNVMAGIIKGALEMVLLDVETFFVKDQLRGDSYNEIRVKLLKKNTSTLPISE</sequence>
<name>A0A6G3MGC6_HENSL</name>
<keyword evidence="5" id="KW-0256">Endoplasmic reticulum</keyword>
<dbReference type="GO" id="GO:0048193">
    <property type="term" value="P:Golgi vesicle transport"/>
    <property type="evidence" value="ECO:0007669"/>
    <property type="project" value="InterPro"/>
</dbReference>
<evidence type="ECO:0000256" key="7">
    <source>
        <dbReference type="ARBA" id="ARBA00023034"/>
    </source>
</evidence>
<dbReference type="Gene3D" id="3.30.1380.20">
    <property type="entry name" value="Trafficking protein particle complex subunit 3"/>
    <property type="match status" value="1"/>
</dbReference>
<evidence type="ECO:0000256" key="3">
    <source>
        <dbReference type="ARBA" id="ARBA00006218"/>
    </source>
</evidence>
<evidence type="ECO:0000256" key="1">
    <source>
        <dbReference type="ARBA" id="ARBA00004222"/>
    </source>
</evidence>
<evidence type="ECO:0000256" key="2">
    <source>
        <dbReference type="ARBA" id="ARBA00004240"/>
    </source>
</evidence>
<reference evidence="9" key="1">
    <citation type="submission" date="2018-11" db="EMBL/GenBank/DDBJ databases">
        <title>Henneguya salminicola genome and transcriptome.</title>
        <authorList>
            <person name="Yahalomi D."/>
            <person name="Atkinson S.D."/>
            <person name="Neuhof M."/>
            <person name="Chang E.S."/>
            <person name="Philippe H."/>
            <person name="Cartwright P."/>
            <person name="Bartholomew J.L."/>
            <person name="Huchon D."/>
        </authorList>
    </citation>
    <scope>NUCLEOTIDE SEQUENCE</scope>
    <source>
        <strain evidence="9">Hz1</strain>
        <tissue evidence="9">Whole</tissue>
    </source>
</reference>
<evidence type="ECO:0000256" key="4">
    <source>
        <dbReference type="ARBA" id="ARBA00022448"/>
    </source>
</evidence>
<dbReference type="InterPro" id="IPR024096">
    <property type="entry name" value="NO_sig/Golgi_transp_ligand-bd"/>
</dbReference>
<keyword evidence="6 8" id="KW-0931">ER-Golgi transport</keyword>
<keyword evidence="4 8" id="KW-0813">Transport</keyword>
<evidence type="ECO:0000256" key="5">
    <source>
        <dbReference type="ARBA" id="ARBA00022824"/>
    </source>
</evidence>
<dbReference type="InterPro" id="IPR007194">
    <property type="entry name" value="TRAPP_component"/>
</dbReference>
<accession>A0A6G3MGC6</accession>
<proteinExistence type="inferred from homology"/>
<evidence type="ECO:0000313" key="9">
    <source>
        <dbReference type="EMBL" id="NDJ93092.1"/>
    </source>
</evidence>
<dbReference type="AlphaFoldDB" id="A0A6G3MGC6"/>
<evidence type="ECO:0000256" key="6">
    <source>
        <dbReference type="ARBA" id="ARBA00022892"/>
    </source>
</evidence>
<comment type="function">
    <text evidence="8">May play a role in vesicular transport from endoplasmic reticulum to Golgi.</text>
</comment>
<dbReference type="PANTHER" id="PTHR13048">
    <property type="entry name" value="TRAFFICKING PROTEIN PARTICLE COMPLEX SUBUNIT 3"/>
    <property type="match status" value="1"/>
</dbReference>
<protein>
    <recommendedName>
        <fullName evidence="8">Trafficking protein particle complex subunit</fullName>
    </recommendedName>
</protein>
<dbReference type="OrthoDB" id="10262857at2759"/>
<dbReference type="GO" id="GO:0016236">
    <property type="term" value="P:macroautophagy"/>
    <property type="evidence" value="ECO:0007669"/>
    <property type="project" value="UniProtKB-ARBA"/>
</dbReference>
<keyword evidence="7 8" id="KW-0333">Golgi apparatus</keyword>